<feature type="non-terminal residue" evidence="1">
    <location>
        <position position="58"/>
    </location>
</feature>
<evidence type="ECO:0000313" key="1">
    <source>
        <dbReference type="EMBL" id="GFP25831.1"/>
    </source>
</evidence>
<name>A0A6V8P3G2_9ACTN</name>
<reference evidence="1 2" key="1">
    <citation type="journal article" date="2020" name="Front. Microbiol.">
        <title>Single-cell genomics of novel Actinobacteria with the Wood-Ljungdahl pathway discovered in a serpentinizing system.</title>
        <authorList>
            <person name="Merino N."/>
            <person name="Kawai M."/>
            <person name="Boyd E.S."/>
            <person name="Colman D.R."/>
            <person name="McGlynn S.E."/>
            <person name="Nealson K.H."/>
            <person name="Kurokawa K."/>
            <person name="Hongoh Y."/>
        </authorList>
    </citation>
    <scope>NUCLEOTIDE SEQUENCE [LARGE SCALE GENOMIC DNA]</scope>
    <source>
        <strain evidence="1 2">S25</strain>
    </source>
</reference>
<organism evidence="1 2">
    <name type="scientific">Candidatus Hakubella thermalkaliphila</name>
    <dbReference type="NCBI Taxonomy" id="2754717"/>
    <lineage>
        <taxon>Bacteria</taxon>
        <taxon>Bacillati</taxon>
        <taxon>Actinomycetota</taxon>
        <taxon>Actinomycetota incertae sedis</taxon>
        <taxon>Candidatus Hakubellales</taxon>
        <taxon>Candidatus Hakubellaceae</taxon>
        <taxon>Candidatus Hakubella</taxon>
    </lineage>
</organism>
<proteinExistence type="predicted"/>
<comment type="caution">
    <text evidence="1">The sequence shown here is derived from an EMBL/GenBank/DDBJ whole genome shotgun (WGS) entry which is preliminary data.</text>
</comment>
<dbReference type="AlphaFoldDB" id="A0A6V8P3G2"/>
<protein>
    <submittedName>
        <fullName evidence="1">Uncharacterized protein</fullName>
    </submittedName>
</protein>
<gene>
    <name evidence="1" type="ORF">HKBW3S25_01312</name>
</gene>
<dbReference type="EMBL" id="BLRX01000223">
    <property type="protein sequence ID" value="GFP25831.1"/>
    <property type="molecule type" value="Genomic_DNA"/>
</dbReference>
<dbReference type="Proteomes" id="UP000543224">
    <property type="component" value="Unassembled WGS sequence"/>
</dbReference>
<accession>A0A6V8P3G2</accession>
<evidence type="ECO:0000313" key="2">
    <source>
        <dbReference type="Proteomes" id="UP000543224"/>
    </source>
</evidence>
<sequence length="58" mass="6307">MVAVRPWSEIVLLHRDVEFGVTALAADALDSGAGVAGDTNVPVVYRDARSFWRATYLT</sequence>